<keyword evidence="10" id="KW-1185">Reference proteome</keyword>
<dbReference type="CTD" id="713"/>
<evidence type="ECO:0000259" key="6">
    <source>
        <dbReference type="PROSITE" id="PS50871"/>
    </source>
</evidence>
<keyword evidence="3" id="KW-0272">Extracellular matrix</keyword>
<comment type="subcellular location">
    <subcellularLocation>
        <location evidence="1">Secreted</location>
        <location evidence="1">Extracellular space</location>
        <location evidence="1">Extracellular matrix</location>
    </subcellularLocation>
</comment>
<feature type="domain" description="C1q" evidence="6">
    <location>
        <begin position="106"/>
        <end position="234"/>
    </location>
</feature>
<dbReference type="AlphaFoldDB" id="A0A0N8JYM6"/>
<evidence type="ECO:0000256" key="5">
    <source>
        <dbReference type="SAM" id="SignalP"/>
    </source>
</evidence>
<feature type="signal peptide" evidence="5">
    <location>
        <begin position="1"/>
        <end position="21"/>
    </location>
</feature>
<dbReference type="InterPro" id="IPR001073">
    <property type="entry name" value="C1q_dom"/>
</dbReference>
<evidence type="ECO:0000313" key="9">
    <source>
        <dbReference type="Proteomes" id="UP000034805"/>
    </source>
</evidence>
<reference evidence="8" key="3">
    <citation type="submission" date="2025-05" db="UniProtKB">
        <authorList>
            <consortium name="Ensembl"/>
        </authorList>
    </citation>
    <scope>IDENTIFICATION</scope>
</reference>
<dbReference type="Gene3D" id="2.60.120.40">
    <property type="match status" value="1"/>
</dbReference>
<feature type="region of interest" description="Disordered" evidence="4">
    <location>
        <begin position="36"/>
        <end position="96"/>
    </location>
</feature>
<organism evidence="7 9">
    <name type="scientific">Scleropages formosus</name>
    <name type="common">Asian bonytongue</name>
    <name type="synonym">Osteoglossum formosum</name>
    <dbReference type="NCBI Taxonomy" id="113540"/>
    <lineage>
        <taxon>Eukaryota</taxon>
        <taxon>Metazoa</taxon>
        <taxon>Chordata</taxon>
        <taxon>Craniata</taxon>
        <taxon>Vertebrata</taxon>
        <taxon>Euteleostomi</taxon>
        <taxon>Actinopterygii</taxon>
        <taxon>Neopterygii</taxon>
        <taxon>Teleostei</taxon>
        <taxon>Osteoglossocephala</taxon>
        <taxon>Osteoglossomorpha</taxon>
        <taxon>Osteoglossiformes</taxon>
        <taxon>Osteoglossidae</taxon>
        <taxon>Scleropages</taxon>
    </lineage>
</organism>
<evidence type="ECO:0000256" key="4">
    <source>
        <dbReference type="SAM" id="MobiDB-lite"/>
    </source>
</evidence>
<dbReference type="Proteomes" id="UP000694397">
    <property type="component" value="Chromosome 3"/>
</dbReference>
<feature type="compositionally biased region" description="Basic and acidic residues" evidence="4">
    <location>
        <begin position="46"/>
        <end position="57"/>
    </location>
</feature>
<proteinExistence type="predicted"/>
<dbReference type="SMART" id="SM00110">
    <property type="entry name" value="C1Q"/>
    <property type="match status" value="1"/>
</dbReference>
<dbReference type="OrthoDB" id="8964326at2759"/>
<dbReference type="EMBL" id="JARO02005324">
    <property type="protein sequence ID" value="KPP66961.1"/>
    <property type="molecule type" value="Genomic_DNA"/>
</dbReference>
<dbReference type="KEGG" id="sfm:108924692"/>
<evidence type="ECO:0000313" key="8">
    <source>
        <dbReference type="Ensembl" id="ENSSFOP00015055338.1"/>
    </source>
</evidence>
<feature type="compositionally biased region" description="Low complexity" evidence="4">
    <location>
        <begin position="62"/>
        <end position="95"/>
    </location>
</feature>
<accession>A0A0N8JYM6</accession>
<dbReference type="PANTHER" id="PTHR15427:SF43">
    <property type="entry name" value="COMPLEMENT COMPONENT 1, Q SUBCOMPONENT, B CHAIN PRECURSOR"/>
    <property type="match status" value="1"/>
</dbReference>
<feature type="chain" id="PRO_5010625078" evidence="5">
    <location>
        <begin position="22"/>
        <end position="234"/>
    </location>
</feature>
<dbReference type="GeneID" id="108924692"/>
<name>A0A0N8JYM6_SCLFO</name>
<dbReference type="Proteomes" id="UP000034805">
    <property type="component" value="Unassembled WGS sequence"/>
</dbReference>
<dbReference type="RefSeq" id="XP_018591749.1">
    <property type="nucleotide sequence ID" value="XM_018736233.2"/>
</dbReference>
<dbReference type="Ensembl" id="ENSSFOT00015063983.1">
    <property type="protein sequence ID" value="ENSSFOP00015055338.1"/>
    <property type="gene ID" value="ENSSFOG00015029863.1"/>
</dbReference>
<evidence type="ECO:0000256" key="2">
    <source>
        <dbReference type="ARBA" id="ARBA00022525"/>
    </source>
</evidence>
<dbReference type="PRINTS" id="PR00007">
    <property type="entry name" value="COMPLEMNTC1Q"/>
</dbReference>
<protein>
    <submittedName>
        <fullName evidence="8">Complement C1q B chain</fullName>
    </submittedName>
    <submittedName>
        <fullName evidence="7">Complement C1q subcomponent subunit B-like</fullName>
    </submittedName>
</protein>
<dbReference type="PROSITE" id="PS50871">
    <property type="entry name" value="C1Q"/>
    <property type="match status" value="1"/>
</dbReference>
<dbReference type="GeneTree" id="ENSGT00940000161091"/>
<reference evidence="8 10" key="2">
    <citation type="submission" date="2019-04" db="EMBL/GenBank/DDBJ databases">
        <authorList>
            <consortium name="Wellcome Sanger Institute Data Sharing"/>
        </authorList>
    </citation>
    <scope>NUCLEOTIDE SEQUENCE [LARGE SCALE GENOMIC DNA]</scope>
</reference>
<dbReference type="InterPro" id="IPR008983">
    <property type="entry name" value="Tumour_necrosis_fac-like_dom"/>
</dbReference>
<dbReference type="STRING" id="113540.ENSSFOP00015055338"/>
<sequence length="234" mass="24611">MAGTGVVLLGVLISFVASSAADTCSAFRGYPGVPGIPGAHGPNGKDGQKGERGEKGDSGLMLKGQKGEPGLLGPPGRVGLPGDPGVPGFSGPVGPKGEKGMSVNAMPFQRSTFSYKYALSRMPRKDQPIRFERAIESTISLQNGVFQCKVRGYYYLTYHVTGRSKVCINIMKGEEIVVGFCDSTQRGFLVTSASVIQELMVGDEVSIQTTDDNAVMGTDGADSIFTGFLLFPTS</sequence>
<evidence type="ECO:0000256" key="3">
    <source>
        <dbReference type="ARBA" id="ARBA00022530"/>
    </source>
</evidence>
<dbReference type="SUPFAM" id="SSF49842">
    <property type="entry name" value="TNF-like"/>
    <property type="match status" value="1"/>
</dbReference>
<evidence type="ECO:0000313" key="10">
    <source>
        <dbReference type="Proteomes" id="UP000694397"/>
    </source>
</evidence>
<dbReference type="PANTHER" id="PTHR15427">
    <property type="entry name" value="EMILIN ELASTIN MICROFIBRIL INTERFACE-LOCATED PROTEIN ELASTIN MICROFIBRIL INTERFACER"/>
    <property type="match status" value="1"/>
</dbReference>
<keyword evidence="5" id="KW-0732">Signal</keyword>
<dbReference type="Pfam" id="PF00386">
    <property type="entry name" value="C1q"/>
    <property type="match status" value="1"/>
</dbReference>
<evidence type="ECO:0000313" key="7">
    <source>
        <dbReference type="EMBL" id="KPP66961.1"/>
    </source>
</evidence>
<evidence type="ECO:0000256" key="1">
    <source>
        <dbReference type="ARBA" id="ARBA00004498"/>
    </source>
</evidence>
<reference evidence="7 9" key="1">
    <citation type="submission" date="2015-08" db="EMBL/GenBank/DDBJ databases">
        <title>The genome of the Asian arowana (Scleropages formosus).</title>
        <authorList>
            <person name="Tan M.H."/>
            <person name="Gan H.M."/>
            <person name="Croft L.J."/>
            <person name="Austin C.M."/>
        </authorList>
    </citation>
    <scope>NUCLEOTIDE SEQUENCE [LARGE SCALE GENOMIC DNA]</scope>
    <source>
        <strain evidence="7">Aro1</strain>
    </source>
</reference>
<dbReference type="InterPro" id="IPR050392">
    <property type="entry name" value="Collagen/C1q_domain"/>
</dbReference>
<gene>
    <name evidence="8" type="primary">C1QB</name>
    <name evidence="7" type="ORF">Z043_114495</name>
</gene>
<dbReference type="RefSeq" id="XP_018591750.1">
    <property type="nucleotide sequence ID" value="XM_018736234.2"/>
</dbReference>
<keyword evidence="2" id="KW-0964">Secreted</keyword>